<dbReference type="PANTHER" id="PTHR10537:SF3">
    <property type="entry name" value="DNA PRIMASE LARGE SUBUNIT"/>
    <property type="match status" value="1"/>
</dbReference>
<accession>A0A7R8WF24</accession>
<dbReference type="GO" id="GO:0006269">
    <property type="term" value="P:DNA replication, synthesis of primer"/>
    <property type="evidence" value="ECO:0007669"/>
    <property type="project" value="UniProtKB-KW"/>
</dbReference>
<dbReference type="OrthoDB" id="421393at2759"/>
<keyword evidence="6" id="KW-0235">DNA replication</keyword>
<dbReference type="Pfam" id="PF04104">
    <property type="entry name" value="DNA_primase_lrg"/>
    <property type="match status" value="1"/>
</dbReference>
<dbReference type="PANTHER" id="PTHR10537">
    <property type="entry name" value="DNA PRIMASE LARGE SUBUNIT"/>
    <property type="match status" value="1"/>
</dbReference>
<evidence type="ECO:0000256" key="2">
    <source>
        <dbReference type="ARBA" id="ARBA00010564"/>
    </source>
</evidence>
<evidence type="ECO:0000259" key="12">
    <source>
        <dbReference type="Pfam" id="PF04104"/>
    </source>
</evidence>
<feature type="region of interest" description="Disordered" evidence="11">
    <location>
        <begin position="465"/>
        <end position="505"/>
    </location>
</feature>
<keyword evidence="5" id="KW-0639">Primosome</keyword>
<dbReference type="CDD" id="cd07322">
    <property type="entry name" value="PriL_PriS_Eukaryotic"/>
    <property type="match status" value="1"/>
</dbReference>
<feature type="domain" description="DNA primase large subunit C-terminal" evidence="12">
    <location>
        <begin position="290"/>
        <end position="452"/>
    </location>
</feature>
<comment type="similarity">
    <text evidence="2">Belongs to the eukaryotic-type primase large subunit family.</text>
</comment>
<keyword evidence="7" id="KW-0479">Metal-binding</keyword>
<protein>
    <recommendedName>
        <fullName evidence="3">DNA primase large subunit</fullName>
    </recommendedName>
</protein>
<gene>
    <name evidence="13" type="ORF">CTOB1V02_LOCUS7656</name>
</gene>
<dbReference type="InterPro" id="IPR016558">
    <property type="entry name" value="DNA_primase_lsu_euk"/>
</dbReference>
<dbReference type="InterPro" id="IPR058560">
    <property type="entry name" value="DNA_primase_C"/>
</dbReference>
<dbReference type="GO" id="GO:0003677">
    <property type="term" value="F:DNA binding"/>
    <property type="evidence" value="ECO:0007669"/>
    <property type="project" value="UniProtKB-KW"/>
</dbReference>
<sequence>MDFKPGARKKRRKGIRLIDEPPTEIADCGVSLYQSPPTDLLDSCDVETLLQERMKLLNMVALVSERKHRSVPEFVAALENEIRSDPVLKPYARLSGTSVDVDQYRLRDLQSHYFLCLAMCKSEEKRRWLVKNEADLFVLRFHIESLQGRKKFLEISRFPFKMVSEEEKKALAPHLVKWCQADTLEAASKLTMYRVPFRYALALVSKLKVFIHRGMAFIEERELVHVIKTIFKDRLMVFLKTIPYYMSRVEEDQALKQVLERFEARTDKESSEFNHSASGTSVRRQELDMLAEESFPLCMRFMHRSLRETHHLKHMGRMQYGLFLKWIGVPLEESIELFKEEFGKVRDPTKFDRTYGYSIRHNYGKEGKRVNYSAYNCESIAKAVPGAGEVHGCPFKNMDNRMLRTKLKGLKEDDIQSILAQTDPKMRCSMFFQFSHGLEKPHSVISHPNGYFLWSRMVRQDDRFKKMSAPQGRPSTGPSPSDTSLMDTSAQESKDIPDDWGTDDLGDLEDLDVMLKGCS</sequence>
<evidence type="ECO:0000256" key="1">
    <source>
        <dbReference type="ARBA" id="ARBA00001966"/>
    </source>
</evidence>
<keyword evidence="10" id="KW-0238">DNA-binding</keyword>
<dbReference type="GO" id="GO:0005658">
    <property type="term" value="C:alpha DNA polymerase:primase complex"/>
    <property type="evidence" value="ECO:0007669"/>
    <property type="project" value="UniProtKB-ARBA"/>
</dbReference>
<dbReference type="Pfam" id="PF26466">
    <property type="entry name" value="DNA_primase_lrg_N"/>
    <property type="match status" value="1"/>
</dbReference>
<evidence type="ECO:0000256" key="9">
    <source>
        <dbReference type="ARBA" id="ARBA00023014"/>
    </source>
</evidence>
<evidence type="ECO:0000256" key="4">
    <source>
        <dbReference type="ARBA" id="ARBA00022485"/>
    </source>
</evidence>
<evidence type="ECO:0000256" key="10">
    <source>
        <dbReference type="ARBA" id="ARBA00023125"/>
    </source>
</evidence>
<keyword evidence="8" id="KW-0408">Iron</keyword>
<keyword evidence="9" id="KW-0411">Iron-sulfur</keyword>
<name>A0A7R8WF24_9CRUS</name>
<keyword evidence="4" id="KW-0004">4Fe-4S</keyword>
<dbReference type="AlphaFoldDB" id="A0A7R8WF24"/>
<evidence type="ECO:0000256" key="6">
    <source>
        <dbReference type="ARBA" id="ARBA00022705"/>
    </source>
</evidence>
<evidence type="ECO:0000256" key="7">
    <source>
        <dbReference type="ARBA" id="ARBA00022723"/>
    </source>
</evidence>
<comment type="cofactor">
    <cofactor evidence="1">
        <name>[4Fe-4S] cluster</name>
        <dbReference type="ChEBI" id="CHEBI:49883"/>
    </cofactor>
</comment>
<dbReference type="GO" id="GO:0006270">
    <property type="term" value="P:DNA replication initiation"/>
    <property type="evidence" value="ECO:0007669"/>
    <property type="project" value="TreeGrafter"/>
</dbReference>
<evidence type="ECO:0000256" key="11">
    <source>
        <dbReference type="SAM" id="MobiDB-lite"/>
    </source>
</evidence>
<evidence type="ECO:0000313" key="13">
    <source>
        <dbReference type="EMBL" id="CAD7229790.1"/>
    </source>
</evidence>
<dbReference type="GO" id="GO:0051539">
    <property type="term" value="F:4 iron, 4 sulfur cluster binding"/>
    <property type="evidence" value="ECO:0007669"/>
    <property type="project" value="UniProtKB-KW"/>
</dbReference>
<feature type="compositionally biased region" description="Polar residues" evidence="11">
    <location>
        <begin position="473"/>
        <end position="491"/>
    </location>
</feature>
<evidence type="ECO:0000256" key="5">
    <source>
        <dbReference type="ARBA" id="ARBA00022515"/>
    </source>
</evidence>
<dbReference type="EMBL" id="OB662281">
    <property type="protein sequence ID" value="CAD7229790.1"/>
    <property type="molecule type" value="Genomic_DNA"/>
</dbReference>
<proteinExistence type="inferred from homology"/>
<dbReference type="Gene3D" id="1.20.930.80">
    <property type="match status" value="1"/>
</dbReference>
<dbReference type="InterPro" id="IPR007238">
    <property type="entry name" value="DNA_primase_lsu_euk/arc"/>
</dbReference>
<reference evidence="13" key="1">
    <citation type="submission" date="2020-11" db="EMBL/GenBank/DDBJ databases">
        <authorList>
            <person name="Tran Van P."/>
        </authorList>
    </citation>
    <scope>NUCLEOTIDE SEQUENCE</scope>
</reference>
<organism evidence="13">
    <name type="scientific">Cyprideis torosa</name>
    <dbReference type="NCBI Taxonomy" id="163714"/>
    <lineage>
        <taxon>Eukaryota</taxon>
        <taxon>Metazoa</taxon>
        <taxon>Ecdysozoa</taxon>
        <taxon>Arthropoda</taxon>
        <taxon>Crustacea</taxon>
        <taxon>Oligostraca</taxon>
        <taxon>Ostracoda</taxon>
        <taxon>Podocopa</taxon>
        <taxon>Podocopida</taxon>
        <taxon>Cytherocopina</taxon>
        <taxon>Cytheroidea</taxon>
        <taxon>Cytherideidae</taxon>
        <taxon>Cyprideis</taxon>
    </lineage>
</organism>
<dbReference type="GO" id="GO:0046872">
    <property type="term" value="F:metal ion binding"/>
    <property type="evidence" value="ECO:0007669"/>
    <property type="project" value="UniProtKB-KW"/>
</dbReference>
<evidence type="ECO:0000256" key="8">
    <source>
        <dbReference type="ARBA" id="ARBA00023004"/>
    </source>
</evidence>
<evidence type="ECO:0000256" key="3">
    <source>
        <dbReference type="ARBA" id="ARBA00019038"/>
    </source>
</evidence>